<evidence type="ECO:0000256" key="1">
    <source>
        <dbReference type="PROSITE-ProRule" id="PRU00176"/>
    </source>
</evidence>
<feature type="region of interest" description="Disordered" evidence="2">
    <location>
        <begin position="142"/>
        <end position="174"/>
    </location>
</feature>
<keyword evidence="1" id="KW-0694">RNA-binding</keyword>
<dbReference type="Gene3D" id="3.30.70.330">
    <property type="match status" value="1"/>
</dbReference>
<dbReference type="EMBL" id="JAEHOC010000011">
    <property type="protein sequence ID" value="KAG2437346.1"/>
    <property type="molecule type" value="Genomic_DNA"/>
</dbReference>
<evidence type="ECO:0000259" key="3">
    <source>
        <dbReference type="PROSITE" id="PS50102"/>
    </source>
</evidence>
<sequence>MSGTAEAAATAAAATAAYQQPRPVKTPSGGRPSWADMAEDSENDEEQAAAAVVGSGGQHNKAFECAGARCGGVDDEDEDADDAIVFDDGDDAGVLSGPTAAAAAAERAAAMAAADAALEAESLLMEACAVGMRGSAGGSFGGGAHGGRAGQHTAQPPAFGRSSYSSSGDMNYGEGSRLQLTAAQQLRGQPQQSMVMPPQLQPQHIHPWEVRHLWLGNLLPTTTGAQLERLFAPYGPLESVRVFADRNFAFVNFMTAQPDPGVPKLESRDLRSPS</sequence>
<protein>
    <recommendedName>
        <fullName evidence="3">RRM domain-containing protein</fullName>
    </recommendedName>
</protein>
<feature type="compositionally biased region" description="Low complexity" evidence="2">
    <location>
        <begin position="1"/>
        <end position="17"/>
    </location>
</feature>
<proteinExistence type="predicted"/>
<dbReference type="InterPro" id="IPR000504">
    <property type="entry name" value="RRM_dom"/>
</dbReference>
<comment type="caution">
    <text evidence="4">The sequence shown here is derived from an EMBL/GenBank/DDBJ whole genome shotgun (WGS) entry which is preliminary data.</text>
</comment>
<dbReference type="InterPro" id="IPR012677">
    <property type="entry name" value="Nucleotide-bd_a/b_plait_sf"/>
</dbReference>
<keyword evidence="5" id="KW-1185">Reference proteome</keyword>
<feature type="domain" description="RRM" evidence="3">
    <location>
        <begin position="211"/>
        <end position="274"/>
    </location>
</feature>
<dbReference type="Pfam" id="PF00076">
    <property type="entry name" value="RRM_1"/>
    <property type="match status" value="1"/>
</dbReference>
<feature type="compositionally biased region" description="Acidic residues" evidence="2">
    <location>
        <begin position="37"/>
        <end position="47"/>
    </location>
</feature>
<gene>
    <name evidence="4" type="ORF">HXX76_006001</name>
</gene>
<dbReference type="PROSITE" id="PS50102">
    <property type="entry name" value="RRM"/>
    <property type="match status" value="1"/>
</dbReference>
<feature type="region of interest" description="Disordered" evidence="2">
    <location>
        <begin position="1"/>
        <end position="56"/>
    </location>
</feature>
<dbReference type="SUPFAM" id="SSF54928">
    <property type="entry name" value="RNA-binding domain, RBD"/>
    <property type="match status" value="1"/>
</dbReference>
<organism evidence="4 5">
    <name type="scientific">Chlamydomonas incerta</name>
    <dbReference type="NCBI Taxonomy" id="51695"/>
    <lineage>
        <taxon>Eukaryota</taxon>
        <taxon>Viridiplantae</taxon>
        <taxon>Chlorophyta</taxon>
        <taxon>core chlorophytes</taxon>
        <taxon>Chlorophyceae</taxon>
        <taxon>CS clade</taxon>
        <taxon>Chlamydomonadales</taxon>
        <taxon>Chlamydomonadaceae</taxon>
        <taxon>Chlamydomonas</taxon>
    </lineage>
</organism>
<dbReference type="CDD" id="cd00590">
    <property type="entry name" value="RRM_SF"/>
    <property type="match status" value="1"/>
</dbReference>
<reference evidence="4" key="1">
    <citation type="journal article" date="2020" name="bioRxiv">
        <title>Comparative genomics of Chlamydomonas.</title>
        <authorList>
            <person name="Craig R.J."/>
            <person name="Hasan A.R."/>
            <person name="Ness R.W."/>
            <person name="Keightley P.D."/>
        </authorList>
    </citation>
    <scope>NUCLEOTIDE SEQUENCE</scope>
    <source>
        <strain evidence="4">SAG 7.73</strain>
    </source>
</reference>
<evidence type="ECO:0000313" key="5">
    <source>
        <dbReference type="Proteomes" id="UP000650467"/>
    </source>
</evidence>
<dbReference type="AlphaFoldDB" id="A0A835TFK3"/>
<dbReference type="GO" id="GO:0003723">
    <property type="term" value="F:RNA binding"/>
    <property type="evidence" value="ECO:0007669"/>
    <property type="project" value="UniProtKB-UniRule"/>
</dbReference>
<evidence type="ECO:0000313" key="4">
    <source>
        <dbReference type="EMBL" id="KAG2437346.1"/>
    </source>
</evidence>
<dbReference type="OrthoDB" id="439808at2759"/>
<dbReference type="InterPro" id="IPR035979">
    <property type="entry name" value="RBD_domain_sf"/>
</dbReference>
<accession>A0A835TFK3</accession>
<name>A0A835TFK3_CHLIN</name>
<dbReference type="Proteomes" id="UP000650467">
    <property type="component" value="Unassembled WGS sequence"/>
</dbReference>
<evidence type="ECO:0000256" key="2">
    <source>
        <dbReference type="SAM" id="MobiDB-lite"/>
    </source>
</evidence>